<organism evidence="2 3">
    <name type="scientific">Inmirania thermothiophila</name>
    <dbReference type="NCBI Taxonomy" id="1750597"/>
    <lineage>
        <taxon>Bacteria</taxon>
        <taxon>Pseudomonadati</taxon>
        <taxon>Pseudomonadota</taxon>
        <taxon>Gammaproteobacteria</taxon>
        <taxon>Chromatiales</taxon>
        <taxon>Ectothiorhodospiraceae</taxon>
        <taxon>Inmirania</taxon>
    </lineage>
</organism>
<dbReference type="PANTHER" id="PTHR37298">
    <property type="entry name" value="UPF0111 PROTEIN YKAA"/>
    <property type="match status" value="1"/>
</dbReference>
<gene>
    <name evidence="2" type="ORF">EDC57_0924</name>
</gene>
<accession>A0A3N1YC94</accession>
<dbReference type="InterPro" id="IPR052912">
    <property type="entry name" value="UPF0111_domain"/>
</dbReference>
<reference evidence="2 3" key="1">
    <citation type="submission" date="2018-11" db="EMBL/GenBank/DDBJ databases">
        <title>Genomic Encyclopedia of Type Strains, Phase IV (KMG-IV): sequencing the most valuable type-strain genomes for metagenomic binning, comparative biology and taxonomic classification.</title>
        <authorList>
            <person name="Goeker M."/>
        </authorList>
    </citation>
    <scope>NUCLEOTIDE SEQUENCE [LARGE SCALE GENOMIC DNA]</scope>
    <source>
        <strain evidence="2 3">DSM 100275</strain>
    </source>
</reference>
<dbReference type="AlphaFoldDB" id="A0A3N1YC94"/>
<dbReference type="Proteomes" id="UP000276634">
    <property type="component" value="Unassembled WGS sequence"/>
</dbReference>
<dbReference type="InterPro" id="IPR038078">
    <property type="entry name" value="PhoU-like_sf"/>
</dbReference>
<protein>
    <recommendedName>
        <fullName evidence="4">Phosphate transport regulator</fullName>
    </recommendedName>
</protein>
<dbReference type="OrthoDB" id="9797568at2"/>
<evidence type="ECO:0000256" key="1">
    <source>
        <dbReference type="ARBA" id="ARBA00008591"/>
    </source>
</evidence>
<dbReference type="Pfam" id="PF01865">
    <property type="entry name" value="PhoU_div"/>
    <property type="match status" value="1"/>
</dbReference>
<name>A0A3N1YC94_9GAMM</name>
<dbReference type="EMBL" id="RJVI01000001">
    <property type="protein sequence ID" value="ROR35007.1"/>
    <property type="molecule type" value="Genomic_DNA"/>
</dbReference>
<comment type="similarity">
    <text evidence="1">Belongs to the UPF0111 family.</text>
</comment>
<keyword evidence="3" id="KW-1185">Reference proteome</keyword>
<dbReference type="RefSeq" id="WP_123400655.1">
    <property type="nucleotide sequence ID" value="NZ_RJVI01000001.1"/>
</dbReference>
<dbReference type="InterPro" id="IPR018445">
    <property type="entry name" value="Put_Phosphate_transp_reg"/>
</dbReference>
<comment type="caution">
    <text evidence="2">The sequence shown here is derived from an EMBL/GenBank/DDBJ whole genome shotgun (WGS) entry which is preliminary data.</text>
</comment>
<sequence>MSADREGLLRRLLGRLLPEAPDFFALLVEQCEVTLRALELFVDYMADGDPEKGRRVREAEHAADRVKVRNLETLAEAFITPIDREDIHRAVVQLDQVVNYCKTTVAEMEALEVAPDAHMQAMARLLHEGVAHLAEGFRRLPESPRQASLLAHRARKAERRVEEVYRRALAELFRGDDYIGMFKRRELYRHLSNAADRLEHAADVLQDIVVKSG</sequence>
<dbReference type="Gene3D" id="1.20.58.220">
    <property type="entry name" value="Phosphate transport system protein phou homolog 2, domain 2"/>
    <property type="match status" value="1"/>
</dbReference>
<evidence type="ECO:0000313" key="3">
    <source>
        <dbReference type="Proteomes" id="UP000276634"/>
    </source>
</evidence>
<evidence type="ECO:0008006" key="4">
    <source>
        <dbReference type="Google" id="ProtNLM"/>
    </source>
</evidence>
<dbReference type="SUPFAM" id="SSF109755">
    <property type="entry name" value="PhoU-like"/>
    <property type="match status" value="1"/>
</dbReference>
<evidence type="ECO:0000313" key="2">
    <source>
        <dbReference type="EMBL" id="ROR35007.1"/>
    </source>
</evidence>
<dbReference type="PANTHER" id="PTHR37298:SF1">
    <property type="entry name" value="UPF0111 PROTEIN YKAA"/>
    <property type="match status" value="1"/>
</dbReference>
<proteinExistence type="inferred from homology"/>